<dbReference type="Proteomes" id="UP000024942">
    <property type="component" value="Unassembled WGS sequence"/>
</dbReference>
<keyword evidence="2" id="KW-1185">Reference proteome</keyword>
<dbReference type="AlphaFoldDB" id="A0A059G7Q8"/>
<dbReference type="EMBL" id="ARYL01000011">
    <property type="protein sequence ID" value="KDA02764.1"/>
    <property type="molecule type" value="Genomic_DNA"/>
</dbReference>
<accession>A0A059G7Q8</accession>
<gene>
    <name evidence="1" type="ORF">HOC_08709</name>
</gene>
<sequence>MKYIQNRKTYHVPEQELFFIADHPEKPVGTREIDNIMVETSRSGRNSMGVINRDVQGSGSILVNLTDILAARGEETMTIWLKNGDRLEDVPISQLTLNTLVREFGSGEPA</sequence>
<reference evidence="1 2" key="1">
    <citation type="journal article" date="2014" name="Antonie Van Leeuwenhoek">
        <title>Hyphomonas beringensis sp. nov. and Hyphomonas chukchiensis sp. nov., isolated from surface seawater of the Bering Sea and Chukchi Sea.</title>
        <authorList>
            <person name="Li C."/>
            <person name="Lai Q."/>
            <person name="Li G."/>
            <person name="Dong C."/>
            <person name="Wang J."/>
            <person name="Liao Y."/>
            <person name="Shao Z."/>
        </authorList>
    </citation>
    <scope>NUCLEOTIDE SEQUENCE [LARGE SCALE GENOMIC DNA]</scope>
    <source>
        <strain evidence="1 2">SCH89</strain>
    </source>
</reference>
<dbReference type="RefSeq" id="WP_035537609.1">
    <property type="nucleotide sequence ID" value="NZ_ARYL01000011.1"/>
</dbReference>
<evidence type="ECO:0000313" key="1">
    <source>
        <dbReference type="EMBL" id="KDA02764.1"/>
    </source>
</evidence>
<organism evidence="1 2">
    <name type="scientific">Hyphomonas oceanitis SCH89</name>
    <dbReference type="NCBI Taxonomy" id="1280953"/>
    <lineage>
        <taxon>Bacteria</taxon>
        <taxon>Pseudomonadati</taxon>
        <taxon>Pseudomonadota</taxon>
        <taxon>Alphaproteobacteria</taxon>
        <taxon>Hyphomonadales</taxon>
        <taxon>Hyphomonadaceae</taxon>
        <taxon>Hyphomonas</taxon>
    </lineage>
</organism>
<dbReference type="STRING" id="1280953.HOC_08709"/>
<name>A0A059G7Q8_9PROT</name>
<protein>
    <submittedName>
        <fullName evidence="1">Uncharacterized protein</fullName>
    </submittedName>
</protein>
<comment type="caution">
    <text evidence="1">The sequence shown here is derived from an EMBL/GenBank/DDBJ whole genome shotgun (WGS) entry which is preliminary data.</text>
</comment>
<dbReference type="OrthoDB" id="637389at2"/>
<dbReference type="PATRIC" id="fig|1280953.3.peg.1761"/>
<evidence type="ECO:0000313" key="2">
    <source>
        <dbReference type="Proteomes" id="UP000024942"/>
    </source>
</evidence>
<proteinExistence type="predicted"/>